<accession>A0ABN6WYT6</accession>
<feature type="chain" id="PRO_5045076273" description="Lipoprotein" evidence="1">
    <location>
        <begin position="25"/>
        <end position="93"/>
    </location>
</feature>
<sequence length="93" mass="10652">MKKIVFSALSIMLFVGCASTQTWLKTKPVPFQEGYEAGCVSGEERAGYTFSTLKKNEIRYENDPLYKEGWDEGYSRCFSDKEVEICMRRPGAF</sequence>
<proteinExistence type="predicted"/>
<dbReference type="RefSeq" id="WP_286336283.1">
    <property type="nucleotide sequence ID" value="NZ_AP027370.1"/>
</dbReference>
<dbReference type="Proteomes" id="UP001321445">
    <property type="component" value="Chromosome"/>
</dbReference>
<evidence type="ECO:0000313" key="2">
    <source>
        <dbReference type="EMBL" id="BDY13327.1"/>
    </source>
</evidence>
<evidence type="ECO:0000256" key="1">
    <source>
        <dbReference type="SAM" id="SignalP"/>
    </source>
</evidence>
<reference evidence="2 3" key="1">
    <citation type="submission" date="2023-03" db="EMBL/GenBank/DDBJ databases">
        <title>Description of Hydrogenimonas sp. ISO32.</title>
        <authorList>
            <person name="Mino S."/>
            <person name="Fukazawa S."/>
            <person name="Sawabe T."/>
        </authorList>
    </citation>
    <scope>NUCLEOTIDE SEQUENCE [LARGE SCALE GENOMIC DNA]</scope>
    <source>
        <strain evidence="2 3">ISO32</strain>
    </source>
</reference>
<dbReference type="PROSITE" id="PS51257">
    <property type="entry name" value="PROKAR_LIPOPROTEIN"/>
    <property type="match status" value="1"/>
</dbReference>
<feature type="signal peptide" evidence="1">
    <location>
        <begin position="1"/>
        <end position="24"/>
    </location>
</feature>
<evidence type="ECO:0000313" key="3">
    <source>
        <dbReference type="Proteomes" id="UP001321445"/>
    </source>
</evidence>
<gene>
    <name evidence="2" type="ORF">HCR_16390</name>
</gene>
<protein>
    <recommendedName>
        <fullName evidence="4">Lipoprotein</fullName>
    </recommendedName>
</protein>
<organism evidence="2 3">
    <name type="scientific">Hydrogenimonas cancrithermarum</name>
    <dbReference type="NCBI Taxonomy" id="2993563"/>
    <lineage>
        <taxon>Bacteria</taxon>
        <taxon>Pseudomonadati</taxon>
        <taxon>Campylobacterota</taxon>
        <taxon>Epsilonproteobacteria</taxon>
        <taxon>Campylobacterales</taxon>
        <taxon>Hydrogenimonadaceae</taxon>
        <taxon>Hydrogenimonas</taxon>
    </lineage>
</organism>
<keyword evidence="1" id="KW-0732">Signal</keyword>
<keyword evidence="3" id="KW-1185">Reference proteome</keyword>
<dbReference type="EMBL" id="AP027370">
    <property type="protein sequence ID" value="BDY13327.1"/>
    <property type="molecule type" value="Genomic_DNA"/>
</dbReference>
<evidence type="ECO:0008006" key="4">
    <source>
        <dbReference type="Google" id="ProtNLM"/>
    </source>
</evidence>
<name>A0ABN6WYT6_9BACT</name>